<protein>
    <recommendedName>
        <fullName evidence="5">Glycosyl transferase family 1 domain-containing protein</fullName>
    </recommendedName>
</protein>
<evidence type="ECO:0000313" key="3">
    <source>
        <dbReference type="EMBL" id="OAB75747.1"/>
    </source>
</evidence>
<dbReference type="SUPFAM" id="SSF53756">
    <property type="entry name" value="UDP-Glycosyltransferase/glycogen phosphorylase"/>
    <property type="match status" value="1"/>
</dbReference>
<keyword evidence="4" id="KW-1185">Reference proteome</keyword>
<dbReference type="Proteomes" id="UP000077013">
    <property type="component" value="Unassembled WGS sequence"/>
</dbReference>
<dbReference type="InterPro" id="IPR028098">
    <property type="entry name" value="Glyco_trans_4-like_N"/>
</dbReference>
<feature type="domain" description="Glycosyltransferase subfamily 4-like N-terminal" evidence="2">
    <location>
        <begin position="15"/>
        <end position="174"/>
    </location>
</feature>
<dbReference type="RefSeq" id="WP_068593588.1">
    <property type="nucleotide sequence ID" value="NZ_LRXL01000053.1"/>
</dbReference>
<name>A0A167EPI4_9FLAO</name>
<dbReference type="Pfam" id="PF13439">
    <property type="entry name" value="Glyco_transf_4"/>
    <property type="match status" value="1"/>
</dbReference>
<evidence type="ECO:0000259" key="2">
    <source>
        <dbReference type="Pfam" id="PF13439"/>
    </source>
</evidence>
<dbReference type="Gene3D" id="3.40.50.2000">
    <property type="entry name" value="Glycogen Phosphorylase B"/>
    <property type="match status" value="2"/>
</dbReference>
<dbReference type="GO" id="GO:0016757">
    <property type="term" value="F:glycosyltransferase activity"/>
    <property type="evidence" value="ECO:0007669"/>
    <property type="project" value="InterPro"/>
</dbReference>
<dbReference type="Pfam" id="PF00534">
    <property type="entry name" value="Glycos_transf_1"/>
    <property type="match status" value="1"/>
</dbReference>
<proteinExistence type="predicted"/>
<dbReference type="PANTHER" id="PTHR12526">
    <property type="entry name" value="GLYCOSYLTRANSFERASE"/>
    <property type="match status" value="1"/>
</dbReference>
<accession>A0A167EPI4</accession>
<dbReference type="OrthoDB" id="655095at2"/>
<comment type="caution">
    <text evidence="3">The sequence shown here is derived from an EMBL/GenBank/DDBJ whole genome shotgun (WGS) entry which is preliminary data.</text>
</comment>
<organism evidence="3 4">
    <name type="scientific">Cochleicola gelatinilyticus</name>
    <dbReference type="NCBI Taxonomy" id="1763537"/>
    <lineage>
        <taxon>Bacteria</taxon>
        <taxon>Pseudomonadati</taxon>
        <taxon>Bacteroidota</taxon>
        <taxon>Flavobacteriia</taxon>
        <taxon>Flavobacteriales</taxon>
        <taxon>Flavobacteriaceae</taxon>
        <taxon>Cochleicola</taxon>
    </lineage>
</organism>
<feature type="domain" description="Glycosyl transferase family 1" evidence="1">
    <location>
        <begin position="185"/>
        <end position="341"/>
    </location>
</feature>
<dbReference type="STRING" id="1763537.ULVI_14830"/>
<sequence>MRKLLAITPYLGRTGSEIALLNLLTSLTDEFQIDVVTPNKAPELASEINKPIRLLKPVAQKQGLKQKIQRKIGIGDSIVKRSFLGRFPLYEAYDVVVLNTLKTLVYFPEAITKGKKIIVYIHETEAMLTGISAHLFATVIDKADLIICSSEHVRSYFKTMGRTSKVEVLHPTLDYSKFALPQSNKNLRASLGYKETDFVWGMAGTITVNKNPKMFIDIAKQVNEKKPNAKFMWIGYKGDSAYEDYLKSLVKEWNLEQVVTFITGKNEEYYEYINAINGFLLTSLSESFSLVSLEAACFGKPVVSFPCGGVIEAVPEVCLTVTKEFSVSEIASEIMNIMNQDTPQFSFKTCNELVAHSKTEVSEAFTTLLLKHNLL</sequence>
<dbReference type="InterPro" id="IPR001296">
    <property type="entry name" value="Glyco_trans_1"/>
</dbReference>
<dbReference type="EMBL" id="LRXL01000053">
    <property type="protein sequence ID" value="OAB75747.1"/>
    <property type="molecule type" value="Genomic_DNA"/>
</dbReference>
<evidence type="ECO:0008006" key="5">
    <source>
        <dbReference type="Google" id="ProtNLM"/>
    </source>
</evidence>
<dbReference type="AlphaFoldDB" id="A0A167EPI4"/>
<gene>
    <name evidence="3" type="ORF">ULVI_14830</name>
</gene>
<reference evidence="3 4" key="1">
    <citation type="submission" date="2016-02" db="EMBL/GenBank/DDBJ databases">
        <title>Ulvibacter sp. LPB0005, isolated from Thais luteostoma.</title>
        <authorList>
            <person name="Shin S.-K."/>
            <person name="Yi H."/>
        </authorList>
    </citation>
    <scope>NUCLEOTIDE SEQUENCE [LARGE SCALE GENOMIC DNA]</scope>
    <source>
        <strain evidence="3 4">LPB0005</strain>
    </source>
</reference>
<evidence type="ECO:0000259" key="1">
    <source>
        <dbReference type="Pfam" id="PF00534"/>
    </source>
</evidence>
<evidence type="ECO:0000313" key="4">
    <source>
        <dbReference type="Proteomes" id="UP000077013"/>
    </source>
</evidence>